<gene>
    <name evidence="2" type="ORF">PYX00_007695</name>
</gene>
<comment type="caution">
    <text evidence="2">The sequence shown here is derived from an EMBL/GenBank/DDBJ whole genome shotgun (WGS) entry which is preliminary data.</text>
</comment>
<feature type="region of interest" description="Disordered" evidence="1">
    <location>
        <begin position="1"/>
        <end position="74"/>
    </location>
</feature>
<dbReference type="AlphaFoldDB" id="A0AAW2HKP5"/>
<dbReference type="EMBL" id="JARGDH010000004">
    <property type="protein sequence ID" value="KAL0270223.1"/>
    <property type="molecule type" value="Genomic_DNA"/>
</dbReference>
<sequence length="74" mass="8277">MDQPQGVDDDITRTYPRKYNEEPCGQDCSFSQKVKTAKSHSRSRPEKGKDPTKLPNAENTGSPGRLHTECARTV</sequence>
<protein>
    <submittedName>
        <fullName evidence="2">Uncharacterized protein</fullName>
    </submittedName>
</protein>
<feature type="compositionally biased region" description="Basic and acidic residues" evidence="1">
    <location>
        <begin position="43"/>
        <end position="52"/>
    </location>
</feature>
<evidence type="ECO:0000313" key="2">
    <source>
        <dbReference type="EMBL" id="KAL0270223.1"/>
    </source>
</evidence>
<proteinExistence type="predicted"/>
<evidence type="ECO:0000256" key="1">
    <source>
        <dbReference type="SAM" id="MobiDB-lite"/>
    </source>
</evidence>
<reference evidence="2" key="1">
    <citation type="journal article" date="2024" name="Gigascience">
        <title>Chromosome-level genome of the poultry shaft louse Menopon gallinae provides insight into the host-switching and adaptive evolution of parasitic lice.</title>
        <authorList>
            <person name="Xu Y."/>
            <person name="Ma L."/>
            <person name="Liu S."/>
            <person name="Liang Y."/>
            <person name="Liu Q."/>
            <person name="He Z."/>
            <person name="Tian L."/>
            <person name="Duan Y."/>
            <person name="Cai W."/>
            <person name="Li H."/>
            <person name="Song F."/>
        </authorList>
    </citation>
    <scope>NUCLEOTIDE SEQUENCE</scope>
    <source>
        <strain evidence="2">Cailab_2023a</strain>
    </source>
</reference>
<accession>A0AAW2HKP5</accession>
<name>A0AAW2HKP5_9NEOP</name>
<organism evidence="2">
    <name type="scientific">Menopon gallinae</name>
    <name type="common">poultry shaft louse</name>
    <dbReference type="NCBI Taxonomy" id="328185"/>
    <lineage>
        <taxon>Eukaryota</taxon>
        <taxon>Metazoa</taxon>
        <taxon>Ecdysozoa</taxon>
        <taxon>Arthropoda</taxon>
        <taxon>Hexapoda</taxon>
        <taxon>Insecta</taxon>
        <taxon>Pterygota</taxon>
        <taxon>Neoptera</taxon>
        <taxon>Paraneoptera</taxon>
        <taxon>Psocodea</taxon>
        <taxon>Troctomorpha</taxon>
        <taxon>Phthiraptera</taxon>
        <taxon>Amblycera</taxon>
        <taxon>Menoponidae</taxon>
        <taxon>Menopon</taxon>
    </lineage>
</organism>